<name>A0A1Q6A2I5_9SPHI</name>
<gene>
    <name evidence="2" type="ORF">RG47T_3646</name>
</gene>
<keyword evidence="3" id="KW-1185">Reference proteome</keyword>
<evidence type="ECO:0000313" key="3">
    <source>
        <dbReference type="Proteomes" id="UP000186720"/>
    </source>
</evidence>
<evidence type="ECO:0008006" key="4">
    <source>
        <dbReference type="Google" id="ProtNLM"/>
    </source>
</evidence>
<evidence type="ECO:0000313" key="2">
    <source>
        <dbReference type="EMBL" id="OKS88182.1"/>
    </source>
</evidence>
<feature type="compositionally biased region" description="Polar residues" evidence="1">
    <location>
        <begin position="40"/>
        <end position="64"/>
    </location>
</feature>
<dbReference type="RefSeq" id="WP_074490763.1">
    <property type="nucleotide sequence ID" value="NZ_FPAM01000010.1"/>
</dbReference>
<sequence>MGWSKDEASSLKKAGYQESSSDPNKMINGNHWVKKDGESNIFNTSRHNSYGSMSSTDFNNRLKK</sequence>
<protein>
    <recommendedName>
        <fullName evidence="4">Novel toxin 21 domain-containing protein</fullName>
    </recommendedName>
</protein>
<comment type="caution">
    <text evidence="2">The sequence shown here is derived from an EMBL/GenBank/DDBJ whole genome shotgun (WGS) entry which is preliminary data.</text>
</comment>
<dbReference type="AlphaFoldDB" id="A0A1Q6A2I5"/>
<evidence type="ECO:0000256" key="1">
    <source>
        <dbReference type="SAM" id="MobiDB-lite"/>
    </source>
</evidence>
<proteinExistence type="predicted"/>
<organism evidence="2 3">
    <name type="scientific">Mucilaginibacter polytrichastri</name>
    <dbReference type="NCBI Taxonomy" id="1302689"/>
    <lineage>
        <taxon>Bacteria</taxon>
        <taxon>Pseudomonadati</taxon>
        <taxon>Bacteroidota</taxon>
        <taxon>Sphingobacteriia</taxon>
        <taxon>Sphingobacteriales</taxon>
        <taxon>Sphingobacteriaceae</taxon>
        <taxon>Mucilaginibacter</taxon>
    </lineage>
</organism>
<dbReference type="EMBL" id="MPPL01000001">
    <property type="protein sequence ID" value="OKS88182.1"/>
    <property type="molecule type" value="Genomic_DNA"/>
</dbReference>
<accession>A0A1Q6A2I5</accession>
<feature type="region of interest" description="Disordered" evidence="1">
    <location>
        <begin position="1"/>
        <end position="64"/>
    </location>
</feature>
<reference evidence="2 3" key="1">
    <citation type="submission" date="2016-11" db="EMBL/GenBank/DDBJ databases">
        <title>Whole Genome Sequencing of Mucilaginibacter polytrichastri RG4-7(T) isolated from the moss sample.</title>
        <authorList>
            <person name="Li Y."/>
        </authorList>
    </citation>
    <scope>NUCLEOTIDE SEQUENCE [LARGE SCALE GENOMIC DNA]</scope>
    <source>
        <strain evidence="2 3">RG4-7</strain>
    </source>
</reference>
<dbReference type="Proteomes" id="UP000186720">
    <property type="component" value="Unassembled WGS sequence"/>
</dbReference>
<dbReference type="STRING" id="1302689.RG47T_3646"/>
<feature type="compositionally biased region" description="Basic and acidic residues" evidence="1">
    <location>
        <begin position="1"/>
        <end position="10"/>
    </location>
</feature>